<dbReference type="InterPro" id="IPR007560">
    <property type="entry name" value="Restrct_endonuc_IV_Mrr"/>
</dbReference>
<protein>
    <recommendedName>
        <fullName evidence="1">Restriction endonuclease type IV Mrr domain-containing protein</fullName>
    </recommendedName>
</protein>
<dbReference type="Proteomes" id="UP001500840">
    <property type="component" value="Unassembled WGS sequence"/>
</dbReference>
<evidence type="ECO:0000313" key="3">
    <source>
        <dbReference type="Proteomes" id="UP001500840"/>
    </source>
</evidence>
<dbReference type="Pfam" id="PF04471">
    <property type="entry name" value="Mrr_cat"/>
    <property type="match status" value="1"/>
</dbReference>
<gene>
    <name evidence="2" type="ORF">GCM10023156_04880</name>
</gene>
<sequence length="190" mass="21196">MNSAEYELEVANVVERGIQDGDHGLDPSCARVIQKPKYYSRDRERDIEFDASVEVTRPKESDPFLYWVIECKHYNHNVPVDDAEEFFAKLQQIGGANSKGTIVSKTGFASGTIAFCRSKGIGLWRYDPDGEPAMVVQADNARDHAIIDGMIECHFTPHFFGLATNGYLSNELEDLVGCEVWTIGQTIESG</sequence>
<name>A0ABP8M8M6_9BACT</name>
<dbReference type="SUPFAM" id="SSF52980">
    <property type="entry name" value="Restriction endonuclease-like"/>
    <property type="match status" value="1"/>
</dbReference>
<dbReference type="InterPro" id="IPR011335">
    <property type="entry name" value="Restrct_endonuc-II-like"/>
</dbReference>
<proteinExistence type="predicted"/>
<comment type="caution">
    <text evidence="2">The sequence shown here is derived from an EMBL/GenBank/DDBJ whole genome shotgun (WGS) entry which is preliminary data.</text>
</comment>
<evidence type="ECO:0000313" key="2">
    <source>
        <dbReference type="EMBL" id="GAA4445363.1"/>
    </source>
</evidence>
<evidence type="ECO:0000259" key="1">
    <source>
        <dbReference type="Pfam" id="PF04471"/>
    </source>
</evidence>
<keyword evidence="3" id="KW-1185">Reference proteome</keyword>
<feature type="domain" description="Restriction endonuclease type IV Mrr" evidence="1">
    <location>
        <begin position="56"/>
        <end position="125"/>
    </location>
</feature>
<accession>A0ABP8M8M6</accession>
<dbReference type="RefSeq" id="WP_345319074.1">
    <property type="nucleotide sequence ID" value="NZ_BAABGA010000007.1"/>
</dbReference>
<organism evidence="2 3">
    <name type="scientific">Novipirellula rosea</name>
    <dbReference type="NCBI Taxonomy" id="1031540"/>
    <lineage>
        <taxon>Bacteria</taxon>
        <taxon>Pseudomonadati</taxon>
        <taxon>Planctomycetota</taxon>
        <taxon>Planctomycetia</taxon>
        <taxon>Pirellulales</taxon>
        <taxon>Pirellulaceae</taxon>
        <taxon>Novipirellula</taxon>
    </lineage>
</organism>
<reference evidence="3" key="1">
    <citation type="journal article" date="2019" name="Int. J. Syst. Evol. Microbiol.">
        <title>The Global Catalogue of Microorganisms (GCM) 10K type strain sequencing project: providing services to taxonomists for standard genome sequencing and annotation.</title>
        <authorList>
            <consortium name="The Broad Institute Genomics Platform"/>
            <consortium name="The Broad Institute Genome Sequencing Center for Infectious Disease"/>
            <person name="Wu L."/>
            <person name="Ma J."/>
        </authorList>
    </citation>
    <scope>NUCLEOTIDE SEQUENCE [LARGE SCALE GENOMIC DNA]</scope>
    <source>
        <strain evidence="3">JCM 17759</strain>
    </source>
</reference>
<dbReference type="EMBL" id="BAABGA010000007">
    <property type="protein sequence ID" value="GAA4445363.1"/>
    <property type="molecule type" value="Genomic_DNA"/>
</dbReference>